<evidence type="ECO:0008006" key="8">
    <source>
        <dbReference type="Google" id="ProtNLM"/>
    </source>
</evidence>
<feature type="domain" description="Tag1 C-terminal" evidence="3">
    <location>
        <begin position="483"/>
        <end position="594"/>
    </location>
</feature>
<dbReference type="PANTHER" id="PTHR35895:SF3">
    <property type="entry name" value="PRE-RRNA PROCESSING PROTEIN"/>
    <property type="match status" value="1"/>
</dbReference>
<dbReference type="Pfam" id="PF22786">
    <property type="entry name" value="Tag1_C"/>
    <property type="match status" value="1"/>
</dbReference>
<dbReference type="PANTHER" id="PTHR35895">
    <property type="entry name" value="CHROMOSOME 16, WHOLE GENOME SHOTGUN SEQUENCE"/>
    <property type="match status" value="1"/>
</dbReference>
<feature type="transmembrane region" description="Helical" evidence="2">
    <location>
        <begin position="91"/>
        <end position="112"/>
    </location>
</feature>
<feature type="compositionally biased region" description="Pro residues" evidence="1">
    <location>
        <begin position="1"/>
        <end position="11"/>
    </location>
</feature>
<dbReference type="InterPro" id="IPR046368">
    <property type="entry name" value="Tag1"/>
</dbReference>
<dbReference type="Pfam" id="PF26174">
    <property type="entry name" value="LEA-2_1"/>
    <property type="match status" value="1"/>
</dbReference>
<feature type="domain" description="Tag1-like fourth Ig-like" evidence="4">
    <location>
        <begin position="656"/>
        <end position="769"/>
    </location>
</feature>
<dbReference type="AlphaFoldDB" id="A0A0F4ZHG1"/>
<evidence type="ECO:0000313" key="7">
    <source>
        <dbReference type="Proteomes" id="UP000033483"/>
    </source>
</evidence>
<feature type="domain" description="Tag1-like fifth Ig-like" evidence="5">
    <location>
        <begin position="800"/>
        <end position="911"/>
    </location>
</feature>
<name>A0A0F4ZHG1_9PEZI</name>
<keyword evidence="2" id="KW-0472">Membrane</keyword>
<dbReference type="GO" id="GO:0000329">
    <property type="term" value="C:fungal-type vacuole membrane"/>
    <property type="evidence" value="ECO:0007669"/>
    <property type="project" value="InterPro"/>
</dbReference>
<protein>
    <recommendedName>
        <fullName evidence="8">Late embryogenesis abundant protein LEA-2 subgroup domain-containing protein</fullName>
    </recommendedName>
</protein>
<evidence type="ECO:0000256" key="1">
    <source>
        <dbReference type="SAM" id="MobiDB-lite"/>
    </source>
</evidence>
<comment type="caution">
    <text evidence="6">The sequence shown here is derived from an EMBL/GenBank/DDBJ whole genome shotgun (WGS) entry which is preliminary data.</text>
</comment>
<reference evidence="6 7" key="1">
    <citation type="submission" date="2015-03" db="EMBL/GenBank/DDBJ databases">
        <authorList>
            <person name="Radwan O."/>
            <person name="Al-Naeli F.A."/>
            <person name="Rendon G.A."/>
            <person name="Fields C."/>
        </authorList>
    </citation>
    <scope>NUCLEOTIDE SEQUENCE [LARGE SCALE GENOMIC DNA]</scope>
    <source>
        <strain evidence="6">CR-DP1</strain>
    </source>
</reference>
<dbReference type="Proteomes" id="UP000033483">
    <property type="component" value="Unassembled WGS sequence"/>
</dbReference>
<proteinExistence type="predicted"/>
<evidence type="ECO:0000259" key="4">
    <source>
        <dbReference type="Pfam" id="PF26150"/>
    </source>
</evidence>
<dbReference type="InterPro" id="IPR059066">
    <property type="entry name" value="Ig_Tag1-like_5th"/>
</dbReference>
<dbReference type="OrthoDB" id="5596576at2759"/>
<dbReference type="InterPro" id="IPR059065">
    <property type="entry name" value="Ig_Tag1-like_4th"/>
</dbReference>
<evidence type="ECO:0000259" key="5">
    <source>
        <dbReference type="Pfam" id="PF26153"/>
    </source>
</evidence>
<evidence type="ECO:0000313" key="6">
    <source>
        <dbReference type="EMBL" id="KKA29556.1"/>
    </source>
</evidence>
<dbReference type="InterPro" id="IPR055011">
    <property type="entry name" value="Tag1_C"/>
</dbReference>
<dbReference type="EMBL" id="LAEV01000782">
    <property type="protein sequence ID" value="KKA29556.1"/>
    <property type="molecule type" value="Genomic_DNA"/>
</dbReference>
<accession>A0A0F4ZHG1</accession>
<organism evidence="6 7">
    <name type="scientific">Thielaviopsis punctulata</name>
    <dbReference type="NCBI Taxonomy" id="72032"/>
    <lineage>
        <taxon>Eukaryota</taxon>
        <taxon>Fungi</taxon>
        <taxon>Dikarya</taxon>
        <taxon>Ascomycota</taxon>
        <taxon>Pezizomycotina</taxon>
        <taxon>Sordariomycetes</taxon>
        <taxon>Hypocreomycetidae</taxon>
        <taxon>Microascales</taxon>
        <taxon>Ceratocystidaceae</taxon>
        <taxon>Thielaviopsis</taxon>
    </lineage>
</organism>
<evidence type="ECO:0000259" key="3">
    <source>
        <dbReference type="Pfam" id="PF22786"/>
    </source>
</evidence>
<gene>
    <name evidence="6" type="ORF">TD95_001687</name>
</gene>
<dbReference type="Pfam" id="PF26150">
    <property type="entry name" value="LEA-2_4"/>
    <property type="match status" value="1"/>
</dbReference>
<dbReference type="Pfam" id="PF26153">
    <property type="entry name" value="LEA-2L_5"/>
    <property type="match status" value="1"/>
</dbReference>
<sequence>MASPSPSPSPSPSDDCSCSEAETVPRNQPPIFDDYDGHVPSNEVSPLLGNTVTRRYDGVATGAASTDASSTTKATAANPVKTKSTRSSLPSLIAIITLGLVSALIMVGVFILPHNVEAYVKQAVVLEPTNLAIESVTSNGVRARIQGTFQLDSRRVTEDTARKVGSLATWAVHSLGTAETRLDLYHAVGGNMNAQQHLGSLTVPPLAINLVDGHVTTLDFVTDLVPGSAEVFRSLANQWLDGQLGSITVVGKANLTVNSGVIPLGTHAVSEALTIEAGNVPAMPEYNISSMNFHDVPDGPGKFAVSADVAVTTYNKHPIRVNIPSLAFDVLIPDCNPLDPQLTVARATTDALTVTPKSNVTASAHAVVRRIPKSITRVCPKTSISPLDEFIKRYMKGEDATLFVRGSQKPSKDTPEWISTILSELTLAVPFPGHSFDSLIKEFSLTDVSFALPDPFADPDTPDADPKVSGSIHVVAALPKHLNVDIGVSSIRASADVLHEGRRFGKLHIDQWHAANSSKVVNQPSGDMSLEIDSRIENAPLTIVDSDVFSDVVQRLLFGDSDINLDVDALVDVKVNTSLGELVLKDVPASGNIPAAISFFGLFLLSYITSAAFCSTVRLIIPRCSGPGDTALPERLADFGASADLSDGGSLQDGLQPQIDQLRIVESTPSSMTFSALVNITNPTPYAATIPYVNIQFFKNDSLLGDATLRNVNVSTGQNYNIAVKATWAPSHAGPDARKVGVDLLSQYVSGFNSTMTLRMHEKSVPACPILGRSLSNINITAAIPKLSAPGDHRHHDADGNTPVFIRDATFHLFTSTASFTLLSPLAYDTIYLCSVNATAFWNHTERVGEILYDYPFAAPPGTSTTPRLPVDWSVGSVGYDKVLGALGGQLKLDARANVTVKVGVYEETIWYVGQGIGASVRL</sequence>
<evidence type="ECO:0000256" key="2">
    <source>
        <dbReference type="SAM" id="Phobius"/>
    </source>
</evidence>
<keyword evidence="2" id="KW-1133">Transmembrane helix</keyword>
<keyword evidence="2" id="KW-0812">Transmembrane</keyword>
<feature type="region of interest" description="Disordered" evidence="1">
    <location>
        <begin position="1"/>
        <end position="38"/>
    </location>
</feature>
<keyword evidence="7" id="KW-1185">Reference proteome</keyword>